<dbReference type="EMBL" id="FQYX01000001">
    <property type="protein sequence ID" value="SHI31140.1"/>
    <property type="molecule type" value="Genomic_DNA"/>
</dbReference>
<organism evidence="1 2">
    <name type="scientific">Arenibacter nanhaiticus</name>
    <dbReference type="NCBI Taxonomy" id="558155"/>
    <lineage>
        <taxon>Bacteria</taxon>
        <taxon>Pseudomonadati</taxon>
        <taxon>Bacteroidota</taxon>
        <taxon>Flavobacteriia</taxon>
        <taxon>Flavobacteriales</taxon>
        <taxon>Flavobacteriaceae</taxon>
        <taxon>Arenibacter</taxon>
    </lineage>
</organism>
<proteinExistence type="predicted"/>
<evidence type="ECO:0000313" key="1">
    <source>
        <dbReference type="EMBL" id="SHI31140.1"/>
    </source>
</evidence>
<reference evidence="1 2" key="1">
    <citation type="submission" date="2016-11" db="EMBL/GenBank/DDBJ databases">
        <authorList>
            <person name="Jaros S."/>
            <person name="Januszkiewicz K."/>
            <person name="Wedrychowicz H."/>
        </authorList>
    </citation>
    <scope>NUCLEOTIDE SEQUENCE [LARGE SCALE GENOMIC DNA]</scope>
    <source>
        <strain evidence="1 2">CGMCC 1.8863</strain>
    </source>
</reference>
<gene>
    <name evidence="1" type="ORF">SAMN04487911_10168</name>
</gene>
<dbReference type="STRING" id="558155.SAMN04487911_10168"/>
<evidence type="ECO:0008006" key="3">
    <source>
        <dbReference type="Google" id="ProtNLM"/>
    </source>
</evidence>
<dbReference type="InterPro" id="IPR018641">
    <property type="entry name" value="Trfase_1_rSAM/seldom-assoc"/>
</dbReference>
<name>A0A1M6A3U7_9FLAO</name>
<dbReference type="PANTHER" id="PTHR36529:SF1">
    <property type="entry name" value="GLYCOSYLTRANSFERASE"/>
    <property type="match status" value="1"/>
</dbReference>
<dbReference type="AlphaFoldDB" id="A0A1M6A3U7"/>
<dbReference type="SUPFAM" id="SSF53448">
    <property type="entry name" value="Nucleotide-diphospho-sugar transferases"/>
    <property type="match status" value="1"/>
</dbReference>
<dbReference type="InterPro" id="IPR029044">
    <property type="entry name" value="Nucleotide-diphossugar_trans"/>
</dbReference>
<protein>
    <recommendedName>
        <fullName evidence="3">DUF2064 domain-containing protein</fullName>
    </recommendedName>
</protein>
<sequence length="233" mass="26265">MPRTALHRTAILVFAHSSQEEMKHKPLRNGAVIFEALSQHTLKTVKKTNLPYFHFTEKEQQGACFGERFVHAIASVFNMGFTQLITIGNDAPLLRASDIVRAARQVEEGHFVLGPSKDGGFYLMGLQKSCFNAHNFLALPWQTKAVSTQITALIAETKTTVVRLRPLLDVDRWDDLKRLIREAASSGASIVQLLISLLHTSGKAMFHRPQGKDTIFFNRYYNKGSPRQERAFL</sequence>
<dbReference type="RefSeq" id="WP_072762649.1">
    <property type="nucleotide sequence ID" value="NZ_FQYX01000001.1"/>
</dbReference>
<dbReference type="Pfam" id="PF09837">
    <property type="entry name" value="DUF2064"/>
    <property type="match status" value="1"/>
</dbReference>
<dbReference type="Gene3D" id="3.90.550.10">
    <property type="entry name" value="Spore Coat Polysaccharide Biosynthesis Protein SpsA, Chain A"/>
    <property type="match status" value="1"/>
</dbReference>
<dbReference type="OrthoDB" id="9798250at2"/>
<dbReference type="Proteomes" id="UP000184231">
    <property type="component" value="Unassembled WGS sequence"/>
</dbReference>
<keyword evidence="2" id="KW-1185">Reference proteome</keyword>
<dbReference type="PANTHER" id="PTHR36529">
    <property type="entry name" value="SLL1095 PROTEIN"/>
    <property type="match status" value="1"/>
</dbReference>
<accession>A0A1M6A3U7</accession>
<evidence type="ECO:0000313" key="2">
    <source>
        <dbReference type="Proteomes" id="UP000184231"/>
    </source>
</evidence>